<proteinExistence type="predicted"/>
<name>A0A8F6XX80_SALET</name>
<reference evidence="1" key="1">
    <citation type="submission" date="2018-04" db="EMBL/GenBank/DDBJ databases">
        <authorList>
            <person name="Bell R."/>
        </authorList>
    </citation>
    <scope>NUCLEOTIDE SEQUENCE</scope>
    <source>
        <strain evidence="1">CFSAN058540</strain>
    </source>
</reference>
<evidence type="ECO:0000313" key="1">
    <source>
        <dbReference type="EMBL" id="QXR78205.1"/>
    </source>
</evidence>
<dbReference type="RefSeq" id="WP_108433857.1">
    <property type="nucleotide sequence ID" value="NZ_CP077710.1"/>
</dbReference>
<sequence length="62" mass="7120">MNFCTDTTFTIQDSILPEPVIDFKSSLKSEINPQVPEVCQLQYLTFQQKLQALALFKREIIG</sequence>
<dbReference type="AlphaFoldDB" id="A0A8F6XX80"/>
<gene>
    <name evidence="1" type="ORF">DAX88_004275</name>
</gene>
<dbReference type="EMBL" id="CP077710">
    <property type="protein sequence ID" value="QXR78205.1"/>
    <property type="molecule type" value="Genomic_DNA"/>
</dbReference>
<organism evidence="1">
    <name type="scientific">Salmonella enterica I</name>
    <dbReference type="NCBI Taxonomy" id="59201"/>
    <lineage>
        <taxon>Bacteria</taxon>
        <taxon>Pseudomonadati</taxon>
        <taxon>Pseudomonadota</taxon>
        <taxon>Gammaproteobacteria</taxon>
        <taxon>Enterobacterales</taxon>
        <taxon>Enterobacteriaceae</taxon>
        <taxon>Salmonella</taxon>
    </lineage>
</organism>
<protein>
    <submittedName>
        <fullName evidence="1">Uncharacterized protein</fullName>
    </submittedName>
</protein>
<accession>A0A8F6XX80</accession>
<reference evidence="1" key="2">
    <citation type="submission" date="2021-05" db="EMBL/GenBank/DDBJ databases">
        <title>Whole genome sequencing of cultured pathogen.</title>
        <authorList>
            <person name="Hoffmann M."/>
            <person name="Balkey M."/>
            <person name="Luo Y."/>
        </authorList>
    </citation>
    <scope>NUCLEOTIDE SEQUENCE</scope>
    <source>
        <strain evidence="1">CFSAN058540</strain>
    </source>
</reference>